<dbReference type="InterPro" id="IPR035906">
    <property type="entry name" value="MetI-like_sf"/>
</dbReference>
<feature type="domain" description="ABC transmembrane type-1" evidence="8">
    <location>
        <begin position="49"/>
        <end position="229"/>
    </location>
</feature>
<sequence>MIRLLSLALLLAFWQGAALFSDPRRLPGPLPVFEAIAHEAESGALFTNLAATLARVAAAFLLAMSLGAALGYAMGRRPALDRLFDPWLVILLNLPALVVIVLAYLWAGLTEAAAVGAVALNKLPNAIVVMREGARALDHELDEMADVFRLRPAARLRHIVLPQLAPYIAAATRSGLSLVWKIVLVVELIGRSNGVGFEINMAFQLFDVRLLLAYAIPFVLLMLAVETLLVQPFERHVSRWRRRPARGQGFA</sequence>
<evidence type="ECO:0000256" key="4">
    <source>
        <dbReference type="ARBA" id="ARBA00022692"/>
    </source>
</evidence>
<dbReference type="EMBL" id="PUIV01000002">
    <property type="protein sequence ID" value="PWB95516.1"/>
    <property type="molecule type" value="Genomic_DNA"/>
</dbReference>
<comment type="similarity">
    <text evidence="7">Belongs to the binding-protein-dependent transport system permease family.</text>
</comment>
<keyword evidence="4 7" id="KW-0812">Transmembrane</keyword>
<dbReference type="GO" id="GO:0055085">
    <property type="term" value="P:transmembrane transport"/>
    <property type="evidence" value="ECO:0007669"/>
    <property type="project" value="InterPro"/>
</dbReference>
<evidence type="ECO:0000256" key="2">
    <source>
        <dbReference type="ARBA" id="ARBA00022448"/>
    </source>
</evidence>
<feature type="transmembrane region" description="Helical" evidence="7">
    <location>
        <begin position="53"/>
        <end position="75"/>
    </location>
</feature>
<comment type="caution">
    <text evidence="9">The sequence shown here is derived from an EMBL/GenBank/DDBJ whole genome shotgun (WGS) entry which is preliminary data.</text>
</comment>
<keyword evidence="10" id="KW-1185">Reference proteome</keyword>
<evidence type="ECO:0000256" key="3">
    <source>
        <dbReference type="ARBA" id="ARBA00022475"/>
    </source>
</evidence>
<dbReference type="AlphaFoldDB" id="A0A2U1SV86"/>
<proteinExistence type="inferred from homology"/>
<protein>
    <submittedName>
        <fullName evidence="9">ABC transporter permease</fullName>
    </submittedName>
</protein>
<dbReference type="PROSITE" id="PS50928">
    <property type="entry name" value="ABC_TM1"/>
    <property type="match status" value="1"/>
</dbReference>
<evidence type="ECO:0000256" key="6">
    <source>
        <dbReference type="ARBA" id="ARBA00023136"/>
    </source>
</evidence>
<evidence type="ECO:0000256" key="7">
    <source>
        <dbReference type="RuleBase" id="RU363032"/>
    </source>
</evidence>
<feature type="transmembrane region" description="Helical" evidence="7">
    <location>
        <begin position="87"/>
        <end position="107"/>
    </location>
</feature>
<dbReference type="GO" id="GO:0005886">
    <property type="term" value="C:plasma membrane"/>
    <property type="evidence" value="ECO:0007669"/>
    <property type="project" value="UniProtKB-SubCell"/>
</dbReference>
<gene>
    <name evidence="9" type="ORF">C5689_03095</name>
</gene>
<evidence type="ECO:0000313" key="10">
    <source>
        <dbReference type="Proteomes" id="UP000245137"/>
    </source>
</evidence>
<evidence type="ECO:0000313" key="9">
    <source>
        <dbReference type="EMBL" id="PWB95516.1"/>
    </source>
</evidence>
<dbReference type="PANTHER" id="PTHR30151">
    <property type="entry name" value="ALKANE SULFONATE ABC TRANSPORTER-RELATED, MEMBRANE SUBUNIT"/>
    <property type="match status" value="1"/>
</dbReference>
<dbReference type="PANTHER" id="PTHR30151:SF38">
    <property type="entry name" value="ALIPHATIC SULFONATES TRANSPORT PERMEASE PROTEIN SSUC-RELATED"/>
    <property type="match status" value="1"/>
</dbReference>
<dbReference type="RefSeq" id="WP_108915802.1">
    <property type="nucleotide sequence ID" value="NZ_BGJY01000001.1"/>
</dbReference>
<keyword evidence="5 7" id="KW-1133">Transmembrane helix</keyword>
<evidence type="ECO:0000259" key="8">
    <source>
        <dbReference type="PROSITE" id="PS50928"/>
    </source>
</evidence>
<dbReference type="Pfam" id="PF00528">
    <property type="entry name" value="BPD_transp_1"/>
    <property type="match status" value="1"/>
</dbReference>
<name>A0A2U1SV86_METSR</name>
<evidence type="ECO:0000256" key="5">
    <source>
        <dbReference type="ARBA" id="ARBA00022989"/>
    </source>
</evidence>
<keyword evidence="2 7" id="KW-0813">Transport</keyword>
<dbReference type="SUPFAM" id="SSF161098">
    <property type="entry name" value="MetI-like"/>
    <property type="match status" value="1"/>
</dbReference>
<keyword evidence="3" id="KW-1003">Cell membrane</keyword>
<keyword evidence="6 7" id="KW-0472">Membrane</keyword>
<comment type="subcellular location">
    <subcellularLocation>
        <location evidence="1 7">Cell membrane</location>
        <topology evidence="1 7">Multi-pass membrane protein</topology>
    </subcellularLocation>
</comment>
<dbReference type="OrthoDB" id="8443696at2"/>
<accession>A0A2U1SV86</accession>
<dbReference type="Proteomes" id="UP000245137">
    <property type="component" value="Unassembled WGS sequence"/>
</dbReference>
<feature type="transmembrane region" description="Helical" evidence="7">
    <location>
        <begin position="211"/>
        <end position="233"/>
    </location>
</feature>
<dbReference type="InterPro" id="IPR000515">
    <property type="entry name" value="MetI-like"/>
</dbReference>
<dbReference type="CDD" id="cd06261">
    <property type="entry name" value="TM_PBP2"/>
    <property type="match status" value="1"/>
</dbReference>
<reference evidence="9 10" key="1">
    <citation type="journal article" date="2018" name="Appl. Microbiol. Biotechnol.">
        <title>Co-cultivation of the strictly anaerobic methanogen Methanosarcina barkeri with aerobic methanotrophs in an oxygen-limited membrane bioreactor.</title>
        <authorList>
            <person name="In 't Zandt M.H."/>
            <person name="van den Bosch T.J.M."/>
            <person name="Rijkers R."/>
            <person name="van Kessel M.A.H.J."/>
            <person name="Jetten M.S.M."/>
            <person name="Welte C.U."/>
        </authorList>
    </citation>
    <scope>NUCLEOTIDE SEQUENCE [LARGE SCALE GENOMIC DNA]</scope>
    <source>
        <strain evidence="9 10">DSM 17706</strain>
    </source>
</reference>
<dbReference type="Gene3D" id="1.10.3720.10">
    <property type="entry name" value="MetI-like"/>
    <property type="match status" value="1"/>
</dbReference>
<evidence type="ECO:0000256" key="1">
    <source>
        <dbReference type="ARBA" id="ARBA00004651"/>
    </source>
</evidence>
<organism evidence="9 10">
    <name type="scientific">Methylosinus sporium</name>
    <dbReference type="NCBI Taxonomy" id="428"/>
    <lineage>
        <taxon>Bacteria</taxon>
        <taxon>Pseudomonadati</taxon>
        <taxon>Pseudomonadota</taxon>
        <taxon>Alphaproteobacteria</taxon>
        <taxon>Hyphomicrobiales</taxon>
        <taxon>Methylocystaceae</taxon>
        <taxon>Methylosinus</taxon>
    </lineage>
</organism>